<dbReference type="RefSeq" id="WP_091497897.1">
    <property type="nucleotide sequence ID" value="NZ_FODJ01000007.1"/>
</dbReference>
<dbReference type="OrthoDB" id="2987886at2"/>
<dbReference type="Pfam" id="PF09991">
    <property type="entry name" value="DUF2232"/>
    <property type="match status" value="1"/>
</dbReference>
<dbReference type="InterPro" id="IPR018710">
    <property type="entry name" value="DUF2232"/>
</dbReference>
<keyword evidence="1" id="KW-1133">Transmembrane helix</keyword>
<protein>
    <submittedName>
        <fullName evidence="2">Uncharacterized conserved protein YybS, DUF2232 family</fullName>
    </submittedName>
</protein>
<evidence type="ECO:0000313" key="2">
    <source>
        <dbReference type="EMBL" id="SEO41901.1"/>
    </source>
</evidence>
<reference evidence="2 3" key="1">
    <citation type="submission" date="2016-10" db="EMBL/GenBank/DDBJ databases">
        <authorList>
            <person name="de Groot N.N."/>
        </authorList>
    </citation>
    <scope>NUCLEOTIDE SEQUENCE [LARGE SCALE GENOMIC DNA]</scope>
    <source>
        <strain evidence="2 3">CGMCC 1.10434</strain>
    </source>
</reference>
<keyword evidence="3" id="KW-1185">Reference proteome</keyword>
<proteinExistence type="predicted"/>
<feature type="transmembrane region" description="Helical" evidence="1">
    <location>
        <begin position="218"/>
        <end position="235"/>
    </location>
</feature>
<feature type="transmembrane region" description="Helical" evidence="1">
    <location>
        <begin position="176"/>
        <end position="197"/>
    </location>
</feature>
<gene>
    <name evidence="2" type="ORF">SAMN04488134_10792</name>
</gene>
<dbReference type="Proteomes" id="UP000199300">
    <property type="component" value="Unassembled WGS sequence"/>
</dbReference>
<accession>A0A1H8PJF2</accession>
<dbReference type="PANTHER" id="PTHR41324">
    <property type="entry name" value="MEMBRANE PROTEIN-RELATED"/>
    <property type="match status" value="1"/>
</dbReference>
<organism evidence="2 3">
    <name type="scientific">Amphibacillus marinus</name>
    <dbReference type="NCBI Taxonomy" id="872970"/>
    <lineage>
        <taxon>Bacteria</taxon>
        <taxon>Bacillati</taxon>
        <taxon>Bacillota</taxon>
        <taxon>Bacilli</taxon>
        <taxon>Bacillales</taxon>
        <taxon>Bacillaceae</taxon>
        <taxon>Amphibacillus</taxon>
    </lineage>
</organism>
<dbReference type="PANTHER" id="PTHR41324:SF1">
    <property type="entry name" value="DUF2232 DOMAIN-CONTAINING PROTEIN"/>
    <property type="match status" value="1"/>
</dbReference>
<keyword evidence="1" id="KW-0812">Transmembrane</keyword>
<name>A0A1H8PJF2_9BACI</name>
<evidence type="ECO:0000256" key="1">
    <source>
        <dbReference type="SAM" id="Phobius"/>
    </source>
</evidence>
<feature type="transmembrane region" description="Helical" evidence="1">
    <location>
        <begin position="12"/>
        <end position="40"/>
    </location>
</feature>
<feature type="transmembrane region" description="Helical" evidence="1">
    <location>
        <begin position="241"/>
        <end position="269"/>
    </location>
</feature>
<dbReference type="STRING" id="872970.SAMN04488134_10792"/>
<dbReference type="EMBL" id="FODJ01000007">
    <property type="protein sequence ID" value="SEO41901.1"/>
    <property type="molecule type" value="Genomic_DNA"/>
</dbReference>
<feature type="transmembrane region" description="Helical" evidence="1">
    <location>
        <begin position="105"/>
        <end position="123"/>
    </location>
</feature>
<feature type="transmembrane region" description="Helical" evidence="1">
    <location>
        <begin position="60"/>
        <end position="93"/>
    </location>
</feature>
<evidence type="ECO:0000313" key="3">
    <source>
        <dbReference type="Proteomes" id="UP000199300"/>
    </source>
</evidence>
<sequence length="313" mass="35748">MQDHVRHLIRESLITATLFIAILAIMLSIPAFAIISLFLLPLPFIVFSYRHGWKKATLLGIIVMAIAAIISLSLILFILPQAFLPILTGILIGQAIRGKRHPYEVWAQGALGVALGLTVLYFTTEFVFDISFATEYQLMIKESLHASTLILDAMGMDWSARDLEIIEEQMLMILDLIPAILLIISIFVACVVQWLGYRTLRHVTKERFYFPRVRTFNLPKFTLWLFLVTMLIAYFEVSPIINGIVLNFSTLLGLLFSMQGISFVFHYVYMTRRSKWIAILSVVLSIIFLPIGLYLTRILGIIDVGFMMRQRIK</sequence>
<feature type="transmembrane region" description="Helical" evidence="1">
    <location>
        <begin position="276"/>
        <end position="299"/>
    </location>
</feature>
<dbReference type="AlphaFoldDB" id="A0A1H8PJF2"/>
<keyword evidence="1" id="KW-0472">Membrane</keyword>